<dbReference type="Proteomes" id="UP001528411">
    <property type="component" value="Unassembled WGS sequence"/>
</dbReference>
<sequence>MTEQTGTLWLVASDVIAVIQADQNVTSQADDITEDDGNSVEVDAPIVEPIEINVAEDGTYEVEVPAGTDYELILVTEDATKGVKIDEIAVEPETVTEVIITEDELQPVGHITLTTQSLITGNVLANARVMLLSGGIDMTSNDEGKATLESLAPW</sequence>
<protein>
    <submittedName>
        <fullName evidence="1">Uncharacterized protein</fullName>
    </submittedName>
</protein>
<dbReference type="EMBL" id="JAQOMS010000002">
    <property type="protein sequence ID" value="MDC2888724.1"/>
    <property type="molecule type" value="Genomic_DNA"/>
</dbReference>
<evidence type="ECO:0000313" key="2">
    <source>
        <dbReference type="Proteomes" id="UP001528411"/>
    </source>
</evidence>
<accession>A0ABT5FC54</accession>
<proteinExistence type="predicted"/>
<organism evidence="1 2">
    <name type="scientific">Psychrosphaera algicola</name>
    <dbReference type="NCBI Taxonomy" id="3023714"/>
    <lineage>
        <taxon>Bacteria</taxon>
        <taxon>Pseudomonadati</taxon>
        <taxon>Pseudomonadota</taxon>
        <taxon>Gammaproteobacteria</taxon>
        <taxon>Alteromonadales</taxon>
        <taxon>Pseudoalteromonadaceae</taxon>
        <taxon>Psychrosphaera</taxon>
    </lineage>
</organism>
<dbReference type="RefSeq" id="WP_272180305.1">
    <property type="nucleotide sequence ID" value="NZ_JAQOMS010000002.1"/>
</dbReference>
<reference evidence="1 2" key="1">
    <citation type="submission" date="2023-01" db="EMBL/GenBank/DDBJ databases">
        <title>Psychrosphaera sp. nov., isolated from marine algae.</title>
        <authorList>
            <person name="Bayburt H."/>
            <person name="Choi B.J."/>
            <person name="Kim J.M."/>
            <person name="Choi D.G."/>
            <person name="Jeon C.O."/>
        </authorList>
    </citation>
    <scope>NUCLEOTIDE SEQUENCE [LARGE SCALE GENOMIC DNA]</scope>
    <source>
        <strain evidence="1 2">G1-22</strain>
    </source>
</reference>
<evidence type="ECO:0000313" key="1">
    <source>
        <dbReference type="EMBL" id="MDC2888724.1"/>
    </source>
</evidence>
<gene>
    <name evidence="1" type="ORF">PN838_08015</name>
</gene>
<keyword evidence="2" id="KW-1185">Reference proteome</keyword>
<name>A0ABT5FC54_9GAMM</name>
<comment type="caution">
    <text evidence="1">The sequence shown here is derived from an EMBL/GenBank/DDBJ whole genome shotgun (WGS) entry which is preliminary data.</text>
</comment>